<proteinExistence type="predicted"/>
<sequence length="69" mass="7791">MGLEISADMLLTRATSNLQFCYQSLLTYLPIIPASRSTYDMVKQLGMGSGRVICRTFSCNHEIYRTLIP</sequence>
<dbReference type="Proteomes" id="UP000276215">
    <property type="component" value="Unassembled WGS sequence"/>
</dbReference>
<organism evidence="1 2">
    <name type="scientific">Choiromyces venosus 120613-1</name>
    <dbReference type="NCBI Taxonomy" id="1336337"/>
    <lineage>
        <taxon>Eukaryota</taxon>
        <taxon>Fungi</taxon>
        <taxon>Dikarya</taxon>
        <taxon>Ascomycota</taxon>
        <taxon>Pezizomycotina</taxon>
        <taxon>Pezizomycetes</taxon>
        <taxon>Pezizales</taxon>
        <taxon>Tuberaceae</taxon>
        <taxon>Choiromyces</taxon>
    </lineage>
</organism>
<reference evidence="1 2" key="1">
    <citation type="journal article" date="2018" name="Nat. Ecol. Evol.">
        <title>Pezizomycetes genomes reveal the molecular basis of ectomycorrhizal truffle lifestyle.</title>
        <authorList>
            <person name="Murat C."/>
            <person name="Payen T."/>
            <person name="Noel B."/>
            <person name="Kuo A."/>
            <person name="Morin E."/>
            <person name="Chen J."/>
            <person name="Kohler A."/>
            <person name="Krizsan K."/>
            <person name="Balestrini R."/>
            <person name="Da Silva C."/>
            <person name="Montanini B."/>
            <person name="Hainaut M."/>
            <person name="Levati E."/>
            <person name="Barry K.W."/>
            <person name="Belfiori B."/>
            <person name="Cichocki N."/>
            <person name="Clum A."/>
            <person name="Dockter R.B."/>
            <person name="Fauchery L."/>
            <person name="Guy J."/>
            <person name="Iotti M."/>
            <person name="Le Tacon F."/>
            <person name="Lindquist E.A."/>
            <person name="Lipzen A."/>
            <person name="Malagnac F."/>
            <person name="Mello A."/>
            <person name="Molinier V."/>
            <person name="Miyauchi S."/>
            <person name="Poulain J."/>
            <person name="Riccioni C."/>
            <person name="Rubini A."/>
            <person name="Sitrit Y."/>
            <person name="Splivallo R."/>
            <person name="Traeger S."/>
            <person name="Wang M."/>
            <person name="Zifcakova L."/>
            <person name="Wipf D."/>
            <person name="Zambonelli A."/>
            <person name="Paolocci F."/>
            <person name="Nowrousian M."/>
            <person name="Ottonello S."/>
            <person name="Baldrian P."/>
            <person name="Spatafora J.W."/>
            <person name="Henrissat B."/>
            <person name="Nagy L.G."/>
            <person name="Aury J.M."/>
            <person name="Wincker P."/>
            <person name="Grigoriev I.V."/>
            <person name="Bonfante P."/>
            <person name="Martin F.M."/>
        </authorList>
    </citation>
    <scope>NUCLEOTIDE SEQUENCE [LARGE SCALE GENOMIC DNA]</scope>
    <source>
        <strain evidence="1 2">120613-1</strain>
    </source>
</reference>
<protein>
    <submittedName>
        <fullName evidence="1">Uncharacterized protein</fullName>
    </submittedName>
</protein>
<keyword evidence="2" id="KW-1185">Reference proteome</keyword>
<evidence type="ECO:0000313" key="2">
    <source>
        <dbReference type="Proteomes" id="UP000276215"/>
    </source>
</evidence>
<dbReference type="EMBL" id="ML120526">
    <property type="protein sequence ID" value="RPA90399.1"/>
    <property type="molecule type" value="Genomic_DNA"/>
</dbReference>
<name>A0A3N4IWN9_9PEZI</name>
<accession>A0A3N4IWN9</accession>
<evidence type="ECO:0000313" key="1">
    <source>
        <dbReference type="EMBL" id="RPA90399.1"/>
    </source>
</evidence>
<dbReference type="AlphaFoldDB" id="A0A3N4IWN9"/>
<gene>
    <name evidence="1" type="ORF">L873DRAFT_437572</name>
</gene>